<dbReference type="SUPFAM" id="SSF48208">
    <property type="entry name" value="Six-hairpin glycosidases"/>
    <property type="match status" value="1"/>
</dbReference>
<evidence type="ECO:0000313" key="2">
    <source>
        <dbReference type="EMBL" id="QEA06178.1"/>
    </source>
</evidence>
<protein>
    <recommendedName>
        <fullName evidence="1">Spermatogenesis-associated protein 20-like TRX domain-containing protein</fullName>
    </recommendedName>
</protein>
<dbReference type="InterPro" id="IPR004879">
    <property type="entry name" value="Ssp411-like_TRX"/>
</dbReference>
<dbReference type="InterPro" id="IPR036249">
    <property type="entry name" value="Thioredoxin-like_sf"/>
</dbReference>
<dbReference type="InterPro" id="IPR008928">
    <property type="entry name" value="6-hairpin_glycosidase_sf"/>
</dbReference>
<accession>A0A5B8RE51</accession>
<organism evidence="2">
    <name type="scientific">uncultured organism</name>
    <dbReference type="NCBI Taxonomy" id="155900"/>
    <lineage>
        <taxon>unclassified sequences</taxon>
        <taxon>environmental samples</taxon>
    </lineage>
</organism>
<dbReference type="InterPro" id="IPR024705">
    <property type="entry name" value="Ssp411"/>
</dbReference>
<dbReference type="AlphaFoldDB" id="A0A5B8RE51"/>
<dbReference type="EMBL" id="MN079129">
    <property type="protein sequence ID" value="QEA06178.1"/>
    <property type="molecule type" value="Genomic_DNA"/>
</dbReference>
<dbReference type="Pfam" id="PF03190">
    <property type="entry name" value="Thioredox_DsbH"/>
    <property type="match status" value="1"/>
</dbReference>
<dbReference type="Gene3D" id="3.40.30.10">
    <property type="entry name" value="Glutaredoxin"/>
    <property type="match status" value="1"/>
</dbReference>
<gene>
    <name evidence="2" type="ORF">KBTEX_02508</name>
</gene>
<dbReference type="GO" id="GO:0005975">
    <property type="term" value="P:carbohydrate metabolic process"/>
    <property type="evidence" value="ECO:0007669"/>
    <property type="project" value="InterPro"/>
</dbReference>
<dbReference type="SUPFAM" id="SSF52833">
    <property type="entry name" value="Thioredoxin-like"/>
    <property type="match status" value="1"/>
</dbReference>
<sequence>MATTGSNELAREASLYLRQHADNPVHWHPWGEAALAEARERDCPILLSIGYSACHWCHVMAHECFESPEIAAAMNEGFVCIKVDREERPDLDRIYQTAHQLLNGRGGGWPLTVFLTPEQVPFFAGTYFPPDARHGLPGFGDILARVSQAWQEQRDAIDGQNTRMIEALKALQQPPEGERCAADEAAGRARDSLGEAFDPTFGGFGEAPKFPQPAALGHLLGHYARRDDRDALHMVCQTLQRMGLGGIFDQVGGGFARYSVDRYWMIPHFEKMLYDNALLVGLYADAWRITGDGLFARVIGETVDWLMREMQCGDGGFASALDADTPEGEGAYYLWTPETVREALPAEDATLTIHRFGLNERANFHGRWHLHVHATFSELAPVMGASREQIVSRWAQARERLQAVRAGRTPPARDDKRLTGWNALTARGLAHAGRLMGRQEWVDTAAGILGFIDDNLWADGRLLARYADGSAALPAYLDDHAYLLWALLTQLEARWEPRWLERARTVADLLLARFEAPGGGFHFTADDHEPLIQRPYGFSDDALPSGTAIAVHGLQRLADLTGEAAYRDAARRGVDAAAGAVARAPEAHCTMIDAMLAWEHGEETVLIRADGTDAAEWRHAGDTAYTPGRQVFVLPTDDATGLGPAAGARVCTGTHCLPEAGTPEALADLLRG</sequence>
<proteinExistence type="predicted"/>
<dbReference type="PANTHER" id="PTHR42899:SF1">
    <property type="entry name" value="SPERMATOGENESIS-ASSOCIATED PROTEIN 20"/>
    <property type="match status" value="1"/>
</dbReference>
<dbReference type="PIRSF" id="PIRSF006402">
    <property type="entry name" value="UCP006402_thioredoxin"/>
    <property type="match status" value="1"/>
</dbReference>
<evidence type="ECO:0000259" key="1">
    <source>
        <dbReference type="Pfam" id="PF03190"/>
    </source>
</evidence>
<dbReference type="PANTHER" id="PTHR42899">
    <property type="entry name" value="SPERMATOGENESIS-ASSOCIATED PROTEIN 20"/>
    <property type="match status" value="1"/>
</dbReference>
<name>A0A5B8RE51_9ZZZZ</name>
<dbReference type="CDD" id="cd02955">
    <property type="entry name" value="SSP411"/>
    <property type="match status" value="1"/>
</dbReference>
<reference evidence="2" key="1">
    <citation type="submission" date="2019-06" db="EMBL/GenBank/DDBJ databases">
        <authorList>
            <person name="Murdoch R.W."/>
            <person name="Fathepure B."/>
        </authorList>
    </citation>
    <scope>NUCLEOTIDE SEQUENCE</scope>
</reference>
<feature type="domain" description="Spermatogenesis-associated protein 20-like TRX" evidence="1">
    <location>
        <begin position="7"/>
        <end position="169"/>
    </location>
</feature>